<dbReference type="PANTHER" id="PTHR33286:SF1">
    <property type="entry name" value="OS01G0800600 PROTEIN"/>
    <property type="match status" value="1"/>
</dbReference>
<evidence type="ECO:0000259" key="2">
    <source>
        <dbReference type="SMART" id="SM00499"/>
    </source>
</evidence>
<gene>
    <name evidence="3" type="ORF">RJT34_31672</name>
</gene>
<protein>
    <recommendedName>
        <fullName evidence="2">Bifunctional inhibitor/plant lipid transfer protein/seed storage helical domain-containing protein</fullName>
    </recommendedName>
</protein>
<organism evidence="3 4">
    <name type="scientific">Clitoria ternatea</name>
    <name type="common">Butterfly pea</name>
    <dbReference type="NCBI Taxonomy" id="43366"/>
    <lineage>
        <taxon>Eukaryota</taxon>
        <taxon>Viridiplantae</taxon>
        <taxon>Streptophyta</taxon>
        <taxon>Embryophyta</taxon>
        <taxon>Tracheophyta</taxon>
        <taxon>Spermatophyta</taxon>
        <taxon>Magnoliopsida</taxon>
        <taxon>eudicotyledons</taxon>
        <taxon>Gunneridae</taxon>
        <taxon>Pentapetalae</taxon>
        <taxon>rosids</taxon>
        <taxon>fabids</taxon>
        <taxon>Fabales</taxon>
        <taxon>Fabaceae</taxon>
        <taxon>Papilionoideae</taxon>
        <taxon>50 kb inversion clade</taxon>
        <taxon>NPAAA clade</taxon>
        <taxon>indigoferoid/millettioid clade</taxon>
        <taxon>Phaseoleae</taxon>
        <taxon>Clitoria</taxon>
    </lineage>
</organism>
<name>A0AAN9I3T0_CLITE</name>
<accession>A0AAN9I3T0</accession>
<keyword evidence="4" id="KW-1185">Reference proteome</keyword>
<evidence type="ECO:0000313" key="3">
    <source>
        <dbReference type="EMBL" id="KAK7264069.1"/>
    </source>
</evidence>
<dbReference type="Proteomes" id="UP001359559">
    <property type="component" value="Unassembled WGS sequence"/>
</dbReference>
<sequence length="115" mass="12085">MATGCNLRLVILVVIGLLTYNTEKVSGQCGGNVPDIVSKCSQFVEKSGAVVPPSAECCAVLRNIDVPCICKLVTREVEKLVSIPKAIFVARSCGLNVPPGMQCGSVKVPPKAMKP</sequence>
<feature type="signal peptide" evidence="1">
    <location>
        <begin position="1"/>
        <end position="27"/>
    </location>
</feature>
<dbReference type="AlphaFoldDB" id="A0AAN9I3T0"/>
<proteinExistence type="predicted"/>
<evidence type="ECO:0000256" key="1">
    <source>
        <dbReference type="SAM" id="SignalP"/>
    </source>
</evidence>
<keyword evidence="1" id="KW-0732">Signal</keyword>
<feature type="chain" id="PRO_5042868966" description="Bifunctional inhibitor/plant lipid transfer protein/seed storage helical domain-containing protein" evidence="1">
    <location>
        <begin position="28"/>
        <end position="115"/>
    </location>
</feature>
<dbReference type="InterPro" id="IPR036312">
    <property type="entry name" value="Bifun_inhib/LTP/seed_sf"/>
</dbReference>
<dbReference type="SMART" id="SM00499">
    <property type="entry name" value="AAI"/>
    <property type="match status" value="1"/>
</dbReference>
<dbReference type="SUPFAM" id="SSF47699">
    <property type="entry name" value="Bifunctional inhibitor/lipid-transfer protein/seed storage 2S albumin"/>
    <property type="match status" value="1"/>
</dbReference>
<evidence type="ECO:0000313" key="4">
    <source>
        <dbReference type="Proteomes" id="UP001359559"/>
    </source>
</evidence>
<dbReference type="InterPro" id="IPR016140">
    <property type="entry name" value="Bifunc_inhib/LTP/seed_store"/>
</dbReference>
<dbReference type="EMBL" id="JAYKXN010000008">
    <property type="protein sequence ID" value="KAK7264069.1"/>
    <property type="molecule type" value="Genomic_DNA"/>
</dbReference>
<dbReference type="Gene3D" id="1.10.110.10">
    <property type="entry name" value="Plant lipid-transfer and hydrophobic proteins"/>
    <property type="match status" value="1"/>
</dbReference>
<reference evidence="3 4" key="1">
    <citation type="submission" date="2024-01" db="EMBL/GenBank/DDBJ databases">
        <title>The genomes of 5 underutilized Papilionoideae crops provide insights into root nodulation and disease resistance.</title>
        <authorList>
            <person name="Yuan L."/>
        </authorList>
    </citation>
    <scope>NUCLEOTIDE SEQUENCE [LARGE SCALE GENOMIC DNA]</scope>
    <source>
        <strain evidence="3">LY-2023</strain>
        <tissue evidence="3">Leaf</tissue>
    </source>
</reference>
<dbReference type="PANTHER" id="PTHR33286">
    <property type="entry name" value="BIFUNCTIONAL INHIBITOR/LIPID-TRANSFER PROTEIN/SEED STORAGE 2S ALBUMIN SUPERFAMILY PROTEIN"/>
    <property type="match status" value="1"/>
</dbReference>
<feature type="domain" description="Bifunctional inhibitor/plant lipid transfer protein/seed storage helical" evidence="2">
    <location>
        <begin position="40"/>
        <end position="103"/>
    </location>
</feature>
<comment type="caution">
    <text evidence="3">The sequence shown here is derived from an EMBL/GenBank/DDBJ whole genome shotgun (WGS) entry which is preliminary data.</text>
</comment>
<dbReference type="Pfam" id="PF14368">
    <property type="entry name" value="LTP_2"/>
    <property type="match status" value="1"/>
</dbReference>